<dbReference type="InterPro" id="IPR013087">
    <property type="entry name" value="Znf_C2H2_type"/>
</dbReference>
<gene>
    <name evidence="3" type="ORF">HOLleu_03871</name>
</gene>
<organism evidence="3 4">
    <name type="scientific">Holothuria leucospilota</name>
    <name type="common">Black long sea cucumber</name>
    <name type="synonym">Mertensiothuria leucospilota</name>
    <dbReference type="NCBI Taxonomy" id="206669"/>
    <lineage>
        <taxon>Eukaryota</taxon>
        <taxon>Metazoa</taxon>
        <taxon>Echinodermata</taxon>
        <taxon>Eleutherozoa</taxon>
        <taxon>Echinozoa</taxon>
        <taxon>Holothuroidea</taxon>
        <taxon>Aspidochirotacea</taxon>
        <taxon>Aspidochirotida</taxon>
        <taxon>Holothuriidae</taxon>
        <taxon>Holothuria</taxon>
    </lineage>
</organism>
<keyword evidence="1" id="KW-0479">Metal-binding</keyword>
<sequence length="213" mass="24814">MQRGISLEERNVTANPMKDINAATDLVETYIKSLVVAAAMEYFGMKMPEDKPSKNEFNLQVHHDRSYYVKTTLTNIIDSFFIPRNDEVSQVAQFKCTQCIKEYKTRNGLRKHIRANHTFKLQAPAQELATQSEENDSLYKYARCATIMCLLALNFNDARKMGDGLRLIRMYKYMLLHFKASGKHKYSFQVLRLLAQVHFLISPRSYRLVWNSN</sequence>
<dbReference type="OrthoDB" id="5952546at2759"/>
<dbReference type="InterPro" id="IPR046496">
    <property type="entry name" value="DUF6589"/>
</dbReference>
<comment type="caution">
    <text evidence="3">The sequence shown here is derived from an EMBL/GenBank/DDBJ whole genome shotgun (WGS) entry which is preliminary data.</text>
</comment>
<dbReference type="GO" id="GO:0008270">
    <property type="term" value="F:zinc ion binding"/>
    <property type="evidence" value="ECO:0007669"/>
    <property type="project" value="UniProtKB-KW"/>
</dbReference>
<dbReference type="PROSITE" id="PS50157">
    <property type="entry name" value="ZINC_FINGER_C2H2_2"/>
    <property type="match status" value="1"/>
</dbReference>
<dbReference type="AlphaFoldDB" id="A0A9Q1CSK0"/>
<proteinExistence type="predicted"/>
<name>A0A9Q1CSK0_HOLLE</name>
<dbReference type="Gene3D" id="3.30.160.60">
    <property type="entry name" value="Classic Zinc Finger"/>
    <property type="match status" value="1"/>
</dbReference>
<reference evidence="3" key="1">
    <citation type="submission" date="2021-10" db="EMBL/GenBank/DDBJ databases">
        <title>Tropical sea cucumber genome reveals ecological adaptation and Cuvierian tubules defense mechanism.</title>
        <authorList>
            <person name="Chen T."/>
        </authorList>
    </citation>
    <scope>NUCLEOTIDE SEQUENCE</scope>
    <source>
        <strain evidence="3">Nanhai2018</strain>
        <tissue evidence="3">Muscle</tissue>
    </source>
</reference>
<evidence type="ECO:0000313" key="3">
    <source>
        <dbReference type="EMBL" id="KAJ8050606.1"/>
    </source>
</evidence>
<keyword evidence="4" id="KW-1185">Reference proteome</keyword>
<evidence type="ECO:0000313" key="4">
    <source>
        <dbReference type="Proteomes" id="UP001152320"/>
    </source>
</evidence>
<dbReference type="SUPFAM" id="SSF57667">
    <property type="entry name" value="beta-beta-alpha zinc fingers"/>
    <property type="match status" value="1"/>
</dbReference>
<protein>
    <recommendedName>
        <fullName evidence="2">C2H2-type domain-containing protein</fullName>
    </recommendedName>
</protein>
<keyword evidence="1" id="KW-0862">Zinc</keyword>
<dbReference type="EMBL" id="JAIZAY010000001">
    <property type="protein sequence ID" value="KAJ8050606.1"/>
    <property type="molecule type" value="Genomic_DNA"/>
</dbReference>
<dbReference type="SMART" id="SM00355">
    <property type="entry name" value="ZnF_C2H2"/>
    <property type="match status" value="1"/>
</dbReference>
<feature type="domain" description="C2H2-type" evidence="2">
    <location>
        <begin position="94"/>
        <end position="118"/>
    </location>
</feature>
<dbReference type="InterPro" id="IPR036236">
    <property type="entry name" value="Znf_C2H2_sf"/>
</dbReference>
<dbReference type="Proteomes" id="UP001152320">
    <property type="component" value="Chromosome 1"/>
</dbReference>
<evidence type="ECO:0000256" key="1">
    <source>
        <dbReference type="PROSITE-ProRule" id="PRU00042"/>
    </source>
</evidence>
<dbReference type="PROSITE" id="PS00028">
    <property type="entry name" value="ZINC_FINGER_C2H2_1"/>
    <property type="match status" value="1"/>
</dbReference>
<keyword evidence="1" id="KW-0863">Zinc-finger</keyword>
<dbReference type="Pfam" id="PF20231">
    <property type="entry name" value="DUF6589"/>
    <property type="match status" value="1"/>
</dbReference>
<accession>A0A9Q1CSK0</accession>
<evidence type="ECO:0000259" key="2">
    <source>
        <dbReference type="PROSITE" id="PS50157"/>
    </source>
</evidence>